<proteinExistence type="inferred from homology"/>
<keyword evidence="10 11" id="KW-0407">Ion channel</keyword>
<evidence type="ECO:0000256" key="9">
    <source>
        <dbReference type="ARBA" id="ARBA00023201"/>
    </source>
</evidence>
<name>A0A8B6BRE6_MYTGA</name>
<evidence type="ECO:0000256" key="7">
    <source>
        <dbReference type="ARBA" id="ARBA00023065"/>
    </source>
</evidence>
<reference evidence="13" key="1">
    <citation type="submission" date="2018-11" db="EMBL/GenBank/DDBJ databases">
        <authorList>
            <person name="Alioto T."/>
            <person name="Alioto T."/>
        </authorList>
    </citation>
    <scope>NUCLEOTIDE SEQUENCE</scope>
</reference>
<evidence type="ECO:0000256" key="12">
    <source>
        <dbReference type="SAM" id="Phobius"/>
    </source>
</evidence>
<dbReference type="Gene3D" id="1.10.287.770">
    <property type="entry name" value="YojJ-like"/>
    <property type="match status" value="1"/>
</dbReference>
<gene>
    <name evidence="13" type="ORF">MGAL_10B020065</name>
</gene>
<keyword evidence="4 11" id="KW-0812">Transmembrane</keyword>
<dbReference type="GO" id="GO:0015280">
    <property type="term" value="F:ligand-gated sodium channel activity"/>
    <property type="evidence" value="ECO:0007669"/>
    <property type="project" value="TreeGrafter"/>
</dbReference>
<comment type="similarity">
    <text evidence="11">Belongs to the amiloride-sensitive sodium channel (TC 1.A.6) family.</text>
</comment>
<evidence type="ECO:0000313" key="13">
    <source>
        <dbReference type="EMBL" id="VDH93891.1"/>
    </source>
</evidence>
<evidence type="ECO:0000256" key="3">
    <source>
        <dbReference type="ARBA" id="ARBA00022461"/>
    </source>
</evidence>
<evidence type="ECO:0000313" key="14">
    <source>
        <dbReference type="Proteomes" id="UP000596742"/>
    </source>
</evidence>
<keyword evidence="7 11" id="KW-0406">Ion transport</keyword>
<dbReference type="OrthoDB" id="6021021at2759"/>
<protein>
    <submittedName>
        <fullName evidence="13">Uncharacterized protein</fullName>
    </submittedName>
</protein>
<evidence type="ECO:0000256" key="11">
    <source>
        <dbReference type="RuleBase" id="RU000679"/>
    </source>
</evidence>
<evidence type="ECO:0000256" key="5">
    <source>
        <dbReference type="ARBA" id="ARBA00022989"/>
    </source>
</evidence>
<keyword evidence="14" id="KW-1185">Reference proteome</keyword>
<dbReference type="PRINTS" id="PR01078">
    <property type="entry name" value="AMINACHANNEL"/>
</dbReference>
<evidence type="ECO:0000256" key="10">
    <source>
        <dbReference type="ARBA" id="ARBA00023303"/>
    </source>
</evidence>
<dbReference type="GO" id="GO:0005886">
    <property type="term" value="C:plasma membrane"/>
    <property type="evidence" value="ECO:0007669"/>
    <property type="project" value="TreeGrafter"/>
</dbReference>
<comment type="caution">
    <text evidence="13">The sequence shown here is derived from an EMBL/GenBank/DDBJ whole genome shotgun (WGS) entry which is preliminary data.</text>
</comment>
<keyword evidence="2 11" id="KW-0813">Transport</keyword>
<evidence type="ECO:0000256" key="8">
    <source>
        <dbReference type="ARBA" id="ARBA00023136"/>
    </source>
</evidence>
<keyword evidence="5 12" id="KW-1133">Transmembrane helix</keyword>
<dbReference type="AlphaFoldDB" id="A0A8B6BRE6"/>
<dbReference type="PANTHER" id="PTHR11690">
    <property type="entry name" value="AMILORIDE-SENSITIVE SODIUM CHANNEL-RELATED"/>
    <property type="match status" value="1"/>
</dbReference>
<sequence>MSSDPITDEKSPKMPDIKFKDELTDIASGSTIHGIANIFSTNSAFKRILWILAFFACVTLVIRQLVDIFILYSSFPIITSFKHELYTEFPAFTVCNLNKYRHSKHEEFKRKMEKLANEEYARKRAHNTRDELCILDEIYCSMTSLVLNITSYTRWRSTRYGNCYTFELKTDVGIMDGLDGGINLIFNLEIHENTTTDFEPGIRFVVHPRGVVAMPHEEGITIKGGERAIIGITQTGIHRLQTPKSPCRTNDRHFGGIYDMKACRKLCRETIIQEECGCYEFDESISLRTPSIADTCKNTNFDCSKRVQGDLALNLGNYCDCPVACRETNLVLSDVREPAFKSNSLDDRSQLNMMSNHICGTIYGAMPQRNCPLNRLKRENTLTENFVKIKLYFKEPAYDIWSEEAAYDQIQMLADIGGSLGLFIGASVLSLGELLEVVGMCVRALIRRRQNSIHTVDQIQETQPEKLTLDDIDCTNDIVETK</sequence>
<keyword evidence="6" id="KW-0915">Sodium</keyword>
<keyword evidence="3 11" id="KW-0894">Sodium channel</keyword>
<organism evidence="13 14">
    <name type="scientific">Mytilus galloprovincialis</name>
    <name type="common">Mediterranean mussel</name>
    <dbReference type="NCBI Taxonomy" id="29158"/>
    <lineage>
        <taxon>Eukaryota</taxon>
        <taxon>Metazoa</taxon>
        <taxon>Spiralia</taxon>
        <taxon>Lophotrochozoa</taxon>
        <taxon>Mollusca</taxon>
        <taxon>Bivalvia</taxon>
        <taxon>Autobranchia</taxon>
        <taxon>Pteriomorphia</taxon>
        <taxon>Mytilida</taxon>
        <taxon>Mytiloidea</taxon>
        <taxon>Mytilidae</taxon>
        <taxon>Mytilinae</taxon>
        <taxon>Mytilus</taxon>
    </lineage>
</organism>
<evidence type="ECO:0000256" key="4">
    <source>
        <dbReference type="ARBA" id="ARBA00022692"/>
    </source>
</evidence>
<dbReference type="Pfam" id="PF00858">
    <property type="entry name" value="ASC"/>
    <property type="match status" value="2"/>
</dbReference>
<evidence type="ECO:0000256" key="1">
    <source>
        <dbReference type="ARBA" id="ARBA00004141"/>
    </source>
</evidence>
<feature type="transmembrane region" description="Helical" evidence="12">
    <location>
        <begin position="48"/>
        <end position="72"/>
    </location>
</feature>
<evidence type="ECO:0000256" key="6">
    <source>
        <dbReference type="ARBA" id="ARBA00023053"/>
    </source>
</evidence>
<dbReference type="EMBL" id="UYJE01000512">
    <property type="protein sequence ID" value="VDH93891.1"/>
    <property type="molecule type" value="Genomic_DNA"/>
</dbReference>
<keyword evidence="9 11" id="KW-0739">Sodium transport</keyword>
<evidence type="ECO:0000256" key="2">
    <source>
        <dbReference type="ARBA" id="ARBA00022448"/>
    </source>
</evidence>
<dbReference type="Proteomes" id="UP000596742">
    <property type="component" value="Unassembled WGS sequence"/>
</dbReference>
<dbReference type="InterPro" id="IPR001873">
    <property type="entry name" value="ENaC"/>
</dbReference>
<keyword evidence="8 12" id="KW-0472">Membrane</keyword>
<comment type="subcellular location">
    <subcellularLocation>
        <location evidence="1">Membrane</location>
        <topology evidence="1">Multi-pass membrane protein</topology>
    </subcellularLocation>
</comment>
<accession>A0A8B6BRE6</accession>